<keyword evidence="1" id="KW-0472">Membrane</keyword>
<dbReference type="GO" id="GO:0004527">
    <property type="term" value="F:exonuclease activity"/>
    <property type="evidence" value="ECO:0007669"/>
    <property type="project" value="UniProtKB-KW"/>
</dbReference>
<organism evidence="2 3">
    <name type="scientific">Cucumis melo var. makuwa</name>
    <name type="common">Oriental melon</name>
    <dbReference type="NCBI Taxonomy" id="1194695"/>
    <lineage>
        <taxon>Eukaryota</taxon>
        <taxon>Viridiplantae</taxon>
        <taxon>Streptophyta</taxon>
        <taxon>Embryophyta</taxon>
        <taxon>Tracheophyta</taxon>
        <taxon>Spermatophyta</taxon>
        <taxon>Magnoliopsida</taxon>
        <taxon>eudicotyledons</taxon>
        <taxon>Gunneridae</taxon>
        <taxon>Pentapetalae</taxon>
        <taxon>rosids</taxon>
        <taxon>fabids</taxon>
        <taxon>Cucurbitales</taxon>
        <taxon>Cucurbitaceae</taxon>
        <taxon>Benincaseae</taxon>
        <taxon>Cucumis</taxon>
    </lineage>
</organism>
<dbReference type="InterPro" id="IPR012337">
    <property type="entry name" value="RNaseH-like_sf"/>
</dbReference>
<evidence type="ECO:0000313" key="2">
    <source>
        <dbReference type="EMBL" id="TYK22192.1"/>
    </source>
</evidence>
<sequence length="90" mass="10210">MEDDTFPFIGVGINNDILKLYNDYDLNVANIVDLRELATDEMQSDELRIVRLMTLGREVLGREIDKIFLGILILVVKIFLGFGFLSMGSI</sequence>
<keyword evidence="2" id="KW-0269">Exonuclease</keyword>
<evidence type="ECO:0000256" key="1">
    <source>
        <dbReference type="SAM" id="Phobius"/>
    </source>
</evidence>
<keyword evidence="1" id="KW-1133">Transmembrane helix</keyword>
<dbReference type="Proteomes" id="UP000321947">
    <property type="component" value="Unassembled WGS sequence"/>
</dbReference>
<proteinExistence type="predicted"/>
<name>A0A5D3DF32_CUCMM</name>
<reference evidence="2 3" key="1">
    <citation type="submission" date="2019-08" db="EMBL/GenBank/DDBJ databases">
        <title>Draft genome sequences of two oriental melons (Cucumis melo L. var makuwa).</title>
        <authorList>
            <person name="Kwon S.-Y."/>
        </authorList>
    </citation>
    <scope>NUCLEOTIDE SEQUENCE [LARGE SCALE GENOMIC DNA]</scope>
    <source>
        <strain evidence="3">cv. Chang Bougi</strain>
        <tissue evidence="2">Leaf</tissue>
    </source>
</reference>
<keyword evidence="1" id="KW-0812">Transmembrane</keyword>
<protein>
    <submittedName>
        <fullName evidence="2">Werner Syndrome-like exonuclease</fullName>
    </submittedName>
</protein>
<dbReference type="SUPFAM" id="SSF53098">
    <property type="entry name" value="Ribonuclease H-like"/>
    <property type="match status" value="1"/>
</dbReference>
<dbReference type="InterPro" id="IPR036397">
    <property type="entry name" value="RNaseH_sf"/>
</dbReference>
<dbReference type="AlphaFoldDB" id="A0A5D3DF32"/>
<dbReference type="EMBL" id="SSTD01005204">
    <property type="protein sequence ID" value="TYK22192.1"/>
    <property type="molecule type" value="Genomic_DNA"/>
</dbReference>
<gene>
    <name evidence="2" type="ORF">E5676_scaffold333G00650</name>
</gene>
<keyword evidence="2" id="KW-0378">Hydrolase</keyword>
<dbReference type="GO" id="GO:0003676">
    <property type="term" value="F:nucleic acid binding"/>
    <property type="evidence" value="ECO:0007669"/>
    <property type="project" value="InterPro"/>
</dbReference>
<comment type="caution">
    <text evidence="2">The sequence shown here is derived from an EMBL/GenBank/DDBJ whole genome shotgun (WGS) entry which is preliminary data.</text>
</comment>
<accession>A0A5D3DF32</accession>
<dbReference type="Gene3D" id="3.30.420.10">
    <property type="entry name" value="Ribonuclease H-like superfamily/Ribonuclease H"/>
    <property type="match status" value="1"/>
</dbReference>
<keyword evidence="2" id="KW-0540">Nuclease</keyword>
<evidence type="ECO:0000313" key="3">
    <source>
        <dbReference type="Proteomes" id="UP000321947"/>
    </source>
</evidence>
<feature type="transmembrane region" description="Helical" evidence="1">
    <location>
        <begin position="67"/>
        <end position="87"/>
    </location>
</feature>